<protein>
    <submittedName>
        <fullName evidence="1">Uncharacterized protein</fullName>
    </submittedName>
</protein>
<organism evidence="1 2">
    <name type="scientific">Artemia franciscana</name>
    <name type="common">Brine shrimp</name>
    <name type="synonym">Artemia sanfranciscana</name>
    <dbReference type="NCBI Taxonomy" id="6661"/>
    <lineage>
        <taxon>Eukaryota</taxon>
        <taxon>Metazoa</taxon>
        <taxon>Ecdysozoa</taxon>
        <taxon>Arthropoda</taxon>
        <taxon>Crustacea</taxon>
        <taxon>Branchiopoda</taxon>
        <taxon>Anostraca</taxon>
        <taxon>Artemiidae</taxon>
        <taxon>Artemia</taxon>
    </lineage>
</organism>
<dbReference type="AlphaFoldDB" id="A0AA88H7Q5"/>
<dbReference type="Proteomes" id="UP001187531">
    <property type="component" value="Unassembled WGS sequence"/>
</dbReference>
<accession>A0AA88H7Q5</accession>
<gene>
    <name evidence="1" type="ORF">QYM36_014755</name>
</gene>
<sequence length="90" mass="9715">MDLLGRRMDCFGLKRSLDTVREPVNQVCGSSKRDVLPSERNSSAGDMAAQVKAMIEEFEYSAVLIDSDDAGSDSSDSTVIDSNVAVNLIN</sequence>
<dbReference type="EMBL" id="JAVRJZ010000019">
    <property type="protein sequence ID" value="KAK2706825.1"/>
    <property type="molecule type" value="Genomic_DNA"/>
</dbReference>
<reference evidence="1" key="1">
    <citation type="submission" date="2023-07" db="EMBL/GenBank/DDBJ databases">
        <title>Chromosome-level genome assembly of Artemia franciscana.</title>
        <authorList>
            <person name="Jo E."/>
        </authorList>
    </citation>
    <scope>NUCLEOTIDE SEQUENCE</scope>
    <source>
        <tissue evidence="1">Whole body</tissue>
    </source>
</reference>
<evidence type="ECO:0000313" key="1">
    <source>
        <dbReference type="EMBL" id="KAK2706825.1"/>
    </source>
</evidence>
<name>A0AA88H7Q5_ARTSF</name>
<proteinExistence type="predicted"/>
<comment type="caution">
    <text evidence="1">The sequence shown here is derived from an EMBL/GenBank/DDBJ whole genome shotgun (WGS) entry which is preliminary data.</text>
</comment>
<keyword evidence="2" id="KW-1185">Reference proteome</keyword>
<evidence type="ECO:0000313" key="2">
    <source>
        <dbReference type="Proteomes" id="UP001187531"/>
    </source>
</evidence>